<name>A0A3B0XX63_9ZZZZ</name>
<gene>
    <name evidence="1" type="ORF">MNBD_GAMMA13-29</name>
</gene>
<organism evidence="1">
    <name type="scientific">hydrothermal vent metagenome</name>
    <dbReference type="NCBI Taxonomy" id="652676"/>
    <lineage>
        <taxon>unclassified sequences</taxon>
        <taxon>metagenomes</taxon>
        <taxon>ecological metagenomes</taxon>
    </lineage>
</organism>
<dbReference type="AlphaFoldDB" id="A0A3B0XX63"/>
<protein>
    <submittedName>
        <fullName evidence="1">Uncharacterized protein</fullName>
    </submittedName>
</protein>
<sequence>MLFSLADGLYQRDGGSAPQWNKQGLEALFGPMDTAK</sequence>
<reference evidence="1" key="1">
    <citation type="submission" date="2018-06" db="EMBL/GenBank/DDBJ databases">
        <authorList>
            <person name="Zhirakovskaya E."/>
        </authorList>
    </citation>
    <scope>NUCLEOTIDE SEQUENCE</scope>
</reference>
<dbReference type="EMBL" id="UOFK01000024">
    <property type="protein sequence ID" value="VAW72965.1"/>
    <property type="molecule type" value="Genomic_DNA"/>
</dbReference>
<proteinExistence type="predicted"/>
<accession>A0A3B0XX63</accession>
<evidence type="ECO:0000313" key="1">
    <source>
        <dbReference type="EMBL" id="VAW72965.1"/>
    </source>
</evidence>